<evidence type="ECO:0000313" key="1">
    <source>
        <dbReference type="EMBL" id="KAF4673689.1"/>
    </source>
</evidence>
<accession>A0A7J6MQ11</accession>
<sequence>MGAGGLGGLRDNRPNEPTEHGYCALVLSGKHDLYALKCPDVVKAAVRTSFGDIKSEGPSKKSTGLYKFTFGSSIWTGSGGKGEQAVVRLIDALREVGWYLEVDAGMSRTTFMQVWVLKKRDPLAQGESCLLGLHDKADVRLVVHDTDDEGDRKADAIIKGISSTLKVEKEEDTPDGRLMKLAGHPFLAEEEGTVAVRQMVLAVSCELEKCYGNIVTRSVKLSNNQYSKSSLIFYSQGDNQQQPKDTIYVGVSLHDEDKIRIYTTPGDALAEDLGPSLELCLTEAWPYGIETKGVYGGSYQWQLKGSPWSAKGPVEIDAQLLIGRILGHFWSRGFELMTAFDCSGKLSDMSTIVMRKVAGSIPSDDNAHACIPLLCVSFHDKDEIRLSSTDESSLETLAKVVNGILGPPCINVELATDSCGKYGKGVTMKLKVPAFQPGKANSQSVLCCGLLLVNLLNALEGVGWEFRAALDVSGKFYRDHRTANENYSRSEHYHKMGLVTMYFYYYHIYALKCPPEVIRAVRKAVGAAAIIREGSSSTAQGLQKFTLWERLWDAVGPDTTNTRRVVMNILGAVEQAGWEVVDEINLSQRHFLQGWVLRRIDSDEGSNRGRNLMVGFHDTDDVRMLLADEPLKVKAVRDAIRGGISRAWKISKESEYFGTYEFKLEAWPFLAEGVETVSARLIPAPRQSLDFVARDEIGRGIAKTWPRGVQKEGMYGKSYQWKLRGYPWLAEGTDTVDARMLVGRIIGIMQSLGFELMPKIDCSRKLADLSFMIFRRPPMALRTLPTPPVLCLSLHTYDRVRLTCTDTRVVKEVSSRVRASLGPPHLPVDVVESSRWYGRALEFMLSGWPFHDTMRSQTALAAGLIILTMIDALRELGWELKASLDVSGKVSTESRLNNSYGDNTFAATVGTRTLVMLVVSVLVEKGGRAPAVGSRYCMIFHCPFVSSLYCPSMGCVCCSGLEGLYEPSPATPTRQGLCALTLCGMGALYGLKCPEEVKQAVRNALGRRHLKGDGPSDKAKGLHKFKLTSRLWMANGKKTVEVRRVIMRMVEGLQKVRWEVIEDVDMSRSGFLQVLILRRREGDDFERPHRKDFVVGLHGSDDIRILCDDEATRVFNITEAARIGIEFSWKIAREGDYGGAHEFVLKGRPFGSLGANGEDSVKIRRMLVAMCAQIEKGTGYRMAHSLALSAGKATKSSLVFRHSESSRECGEVAYVGLSLNDVDDVRLMCPPWGALDETVKDTLRAAIRDGWPRGIQREREYGGAHEWKLSGRPWDAHGTETVDSRILVGRMLSGMWALGFELMPKIDCSGKLADMSLMVFRRPKEGSVPLPPTEPVLGVSMHDTDDIRLTCTDETILDTLEGPVRQALMSPAMTADPIKRFGRYGRSLQLTLKGSPFHTCTNSHNALYCGSVLLSLVDALYQLGWVMRTALDVSRKYYADDKNQYKLDTATMYFTHARI</sequence>
<dbReference type="Proteomes" id="UP000572268">
    <property type="component" value="Unassembled WGS sequence"/>
</dbReference>
<name>A0A7J6MQ11_PEROL</name>
<protein>
    <submittedName>
        <fullName evidence="1">Uncharacterized protein</fullName>
    </submittedName>
</protein>
<comment type="caution">
    <text evidence="1">The sequence shown here is derived from an EMBL/GenBank/DDBJ whole genome shotgun (WGS) entry which is preliminary data.</text>
</comment>
<dbReference type="EMBL" id="JABANN010000044">
    <property type="protein sequence ID" value="KAF4673689.1"/>
    <property type="molecule type" value="Genomic_DNA"/>
</dbReference>
<reference evidence="1 2" key="1">
    <citation type="submission" date="2020-04" db="EMBL/GenBank/DDBJ databases">
        <title>Perkinsus olseni comparative genomics.</title>
        <authorList>
            <person name="Bogema D.R."/>
        </authorList>
    </citation>
    <scope>NUCLEOTIDE SEQUENCE [LARGE SCALE GENOMIC DNA]</scope>
    <source>
        <strain evidence="1">ATCC PRA-31</strain>
    </source>
</reference>
<evidence type="ECO:0000313" key="2">
    <source>
        <dbReference type="Proteomes" id="UP000572268"/>
    </source>
</evidence>
<dbReference type="PANTHER" id="PTHR38696">
    <property type="entry name" value="MEDIATOR OF RNA POLYMERASE II TRANSCRIPTION SUBUNIT 13"/>
    <property type="match status" value="1"/>
</dbReference>
<dbReference type="PANTHER" id="PTHR38696:SF1">
    <property type="entry name" value="MEDIATOR OF RNA POLYMERASE II TRANSCRIPTION SUBUNIT 13"/>
    <property type="match status" value="1"/>
</dbReference>
<gene>
    <name evidence="1" type="ORF">FOL46_006670</name>
</gene>
<proteinExistence type="predicted"/>
<organism evidence="1 2">
    <name type="scientific">Perkinsus olseni</name>
    <name type="common">Perkinsus atlanticus</name>
    <dbReference type="NCBI Taxonomy" id="32597"/>
    <lineage>
        <taxon>Eukaryota</taxon>
        <taxon>Sar</taxon>
        <taxon>Alveolata</taxon>
        <taxon>Perkinsozoa</taxon>
        <taxon>Perkinsea</taxon>
        <taxon>Perkinsida</taxon>
        <taxon>Perkinsidae</taxon>
        <taxon>Perkinsus</taxon>
    </lineage>
</organism>